<evidence type="ECO:0000313" key="2">
    <source>
        <dbReference type="Proteomes" id="UP000297225"/>
    </source>
</evidence>
<dbReference type="AlphaFoldDB" id="A0A4Y8WNS5"/>
<organism evidence="1 2">
    <name type="scientific">Porphyromonas levii</name>
    <dbReference type="NCBI Taxonomy" id="28114"/>
    <lineage>
        <taxon>Bacteria</taxon>
        <taxon>Pseudomonadati</taxon>
        <taxon>Bacteroidota</taxon>
        <taxon>Bacteroidia</taxon>
        <taxon>Bacteroidales</taxon>
        <taxon>Porphyromonadaceae</taxon>
        <taxon>Porphyromonas</taxon>
    </lineage>
</organism>
<dbReference type="OrthoDB" id="1012285at2"/>
<dbReference type="EMBL" id="SPNC01000082">
    <property type="protein sequence ID" value="TFH94834.1"/>
    <property type="molecule type" value="Genomic_DNA"/>
</dbReference>
<sequence>MMNRRIIAAAIITLLIGSSALAQEKWYQKLGTWVEGEGWQMHEQLPTSHTKYLFLAGKRSVIDEYLSPTAHSGWEIKADFLTDFKAPIERPWHLYQEVSVCAAEMKNPANGGRMYTLGLGYDLGPSWRILRYKGLTLDLAPLVALSLKSNYKPANTNNIANVKGSLGIDACARLRYQIPWRIMPLSISYSAQLPLLQCTFHPDYGQSYYDYVSGENGAKLGFHFGALHNTRGLRQRLLIDMPINSVTVTLGAEHTYLNQRLSHTIYREGSWGIVLGFSVDVATFSGNQSLKSSQIHSTLYR</sequence>
<keyword evidence="2" id="KW-1185">Reference proteome</keyword>
<accession>A0A4Y8WNS5</accession>
<dbReference type="RefSeq" id="WP_134849751.1">
    <property type="nucleotide sequence ID" value="NZ_CP197400.1"/>
</dbReference>
<proteinExistence type="predicted"/>
<dbReference type="Proteomes" id="UP000297225">
    <property type="component" value="Unassembled WGS sequence"/>
</dbReference>
<comment type="caution">
    <text evidence="1">The sequence shown here is derived from an EMBL/GenBank/DDBJ whole genome shotgun (WGS) entry which is preliminary data.</text>
</comment>
<dbReference type="STRING" id="1122973.GCA_000379925_01073"/>
<protein>
    <submittedName>
        <fullName evidence="1">Uncharacterized protein</fullName>
    </submittedName>
</protein>
<reference evidence="1 2" key="1">
    <citation type="submission" date="2019-03" db="EMBL/GenBank/DDBJ databases">
        <title>Porphyromonas levii Isolated from the Uterus of Dairy Cows.</title>
        <authorList>
            <person name="Francis A.M."/>
        </authorList>
    </citation>
    <scope>NUCLEOTIDE SEQUENCE [LARGE SCALE GENOMIC DNA]</scope>
    <source>
        <strain evidence="1 2">AF5678</strain>
    </source>
</reference>
<name>A0A4Y8WNS5_9PORP</name>
<evidence type="ECO:0000313" key="1">
    <source>
        <dbReference type="EMBL" id="TFH94834.1"/>
    </source>
</evidence>
<gene>
    <name evidence="1" type="ORF">E4P47_05975</name>
</gene>